<gene>
    <name evidence="6" type="ORF">ACFOYY_02000</name>
</gene>
<dbReference type="PRINTS" id="PR00036">
    <property type="entry name" value="HTHLACI"/>
</dbReference>
<accession>A0ABV8EU19</accession>
<dbReference type="Proteomes" id="UP001595698">
    <property type="component" value="Unassembled WGS sequence"/>
</dbReference>
<dbReference type="CDD" id="cd06267">
    <property type="entry name" value="PBP1_LacI_sugar_binding-like"/>
    <property type="match status" value="1"/>
</dbReference>
<dbReference type="InterPro" id="IPR010982">
    <property type="entry name" value="Lambda_DNA-bd_dom_sf"/>
</dbReference>
<dbReference type="PROSITE" id="PS50932">
    <property type="entry name" value="HTH_LACI_2"/>
    <property type="match status" value="1"/>
</dbReference>
<dbReference type="SMART" id="SM00354">
    <property type="entry name" value="HTH_LACI"/>
    <property type="match status" value="1"/>
</dbReference>
<reference evidence="7" key="1">
    <citation type="journal article" date="2019" name="Int. J. Syst. Evol. Microbiol.">
        <title>The Global Catalogue of Microorganisms (GCM) 10K type strain sequencing project: providing services to taxonomists for standard genome sequencing and annotation.</title>
        <authorList>
            <consortium name="The Broad Institute Genomics Platform"/>
            <consortium name="The Broad Institute Genome Sequencing Center for Infectious Disease"/>
            <person name="Wu L."/>
            <person name="Ma J."/>
        </authorList>
    </citation>
    <scope>NUCLEOTIDE SEQUENCE [LARGE SCALE GENOMIC DNA]</scope>
    <source>
        <strain evidence="7">TBRC 7912</strain>
    </source>
</reference>
<evidence type="ECO:0000259" key="5">
    <source>
        <dbReference type="PROSITE" id="PS50932"/>
    </source>
</evidence>
<feature type="domain" description="HTH lacI-type" evidence="5">
    <location>
        <begin position="18"/>
        <end position="72"/>
    </location>
</feature>
<dbReference type="EMBL" id="JBHSBC010000001">
    <property type="protein sequence ID" value="MFC3978875.1"/>
    <property type="molecule type" value="Genomic_DNA"/>
</dbReference>
<dbReference type="Gene3D" id="1.10.260.40">
    <property type="entry name" value="lambda repressor-like DNA-binding domains"/>
    <property type="match status" value="1"/>
</dbReference>
<keyword evidence="1" id="KW-0805">Transcription regulation</keyword>
<feature type="region of interest" description="Disordered" evidence="4">
    <location>
        <begin position="1"/>
        <end position="20"/>
    </location>
</feature>
<protein>
    <submittedName>
        <fullName evidence="6">LacI family DNA-binding transcriptional regulator</fullName>
    </submittedName>
</protein>
<keyword evidence="3" id="KW-0804">Transcription</keyword>
<dbReference type="Pfam" id="PF00356">
    <property type="entry name" value="LacI"/>
    <property type="match status" value="1"/>
</dbReference>
<evidence type="ECO:0000256" key="1">
    <source>
        <dbReference type="ARBA" id="ARBA00023015"/>
    </source>
</evidence>
<dbReference type="SUPFAM" id="SSF53822">
    <property type="entry name" value="Periplasmic binding protein-like I"/>
    <property type="match status" value="1"/>
</dbReference>
<dbReference type="GO" id="GO:0003677">
    <property type="term" value="F:DNA binding"/>
    <property type="evidence" value="ECO:0007669"/>
    <property type="project" value="UniProtKB-KW"/>
</dbReference>
<evidence type="ECO:0000256" key="2">
    <source>
        <dbReference type="ARBA" id="ARBA00023125"/>
    </source>
</evidence>
<dbReference type="RefSeq" id="WP_386187220.1">
    <property type="nucleotide sequence ID" value="NZ_JBHSBC010000001.1"/>
</dbReference>
<evidence type="ECO:0000256" key="4">
    <source>
        <dbReference type="SAM" id="MobiDB-lite"/>
    </source>
</evidence>
<evidence type="ECO:0000313" key="6">
    <source>
        <dbReference type="EMBL" id="MFC3978875.1"/>
    </source>
</evidence>
<dbReference type="CDD" id="cd01392">
    <property type="entry name" value="HTH_LacI"/>
    <property type="match status" value="1"/>
</dbReference>
<evidence type="ECO:0000256" key="3">
    <source>
        <dbReference type="ARBA" id="ARBA00023163"/>
    </source>
</evidence>
<dbReference type="Pfam" id="PF13377">
    <property type="entry name" value="Peripla_BP_3"/>
    <property type="match status" value="1"/>
</dbReference>
<dbReference type="PANTHER" id="PTHR30146:SF109">
    <property type="entry name" value="HTH-TYPE TRANSCRIPTIONAL REGULATOR GALS"/>
    <property type="match status" value="1"/>
</dbReference>
<dbReference type="InterPro" id="IPR000843">
    <property type="entry name" value="HTH_LacI"/>
</dbReference>
<proteinExistence type="predicted"/>
<dbReference type="InterPro" id="IPR028082">
    <property type="entry name" value="Peripla_BP_I"/>
</dbReference>
<name>A0ABV8EU19_9ACTN</name>
<keyword evidence="7" id="KW-1185">Reference proteome</keyword>
<evidence type="ECO:0000313" key="7">
    <source>
        <dbReference type="Proteomes" id="UP001595698"/>
    </source>
</evidence>
<dbReference type="Gene3D" id="3.40.50.2300">
    <property type="match status" value="2"/>
</dbReference>
<sequence length="339" mass="35795">MTDRPHRRPATGGSRGRPTMKDVAASAGVALKTVSRVVNGERGVNAVTAERVRSAIERLGYRRDESARGLRGGRTSSVGLVIEDVADPFYSGVSRAVEDVALGYGSLLLSGSSGEDPRRERELVLTFCSRRVDGLIIVPAGADHEYLRPELEAGTPAVFADRPGGLEADTVICDNAGGACSGVTHLIRYGHRRVAFIGDSASIFTAAERLRGYRRALAEAGLPADDSLIATGPPERAGAALARMLSERTPPTALFTGNGRVTLAVLRTGHRLPMVGFDDFELADLLVPGVSVVAQDPAGLGRTAAELLFRRIQGDPGPAEHVELPTRLIPRGSGELPPP</sequence>
<dbReference type="PANTHER" id="PTHR30146">
    <property type="entry name" value="LACI-RELATED TRANSCRIPTIONAL REPRESSOR"/>
    <property type="match status" value="1"/>
</dbReference>
<dbReference type="InterPro" id="IPR046335">
    <property type="entry name" value="LacI/GalR-like_sensor"/>
</dbReference>
<comment type="caution">
    <text evidence="6">The sequence shown here is derived from an EMBL/GenBank/DDBJ whole genome shotgun (WGS) entry which is preliminary data.</text>
</comment>
<organism evidence="6 7">
    <name type="scientific">Streptosporangium jomthongense</name>
    <dbReference type="NCBI Taxonomy" id="1193683"/>
    <lineage>
        <taxon>Bacteria</taxon>
        <taxon>Bacillati</taxon>
        <taxon>Actinomycetota</taxon>
        <taxon>Actinomycetes</taxon>
        <taxon>Streptosporangiales</taxon>
        <taxon>Streptosporangiaceae</taxon>
        <taxon>Streptosporangium</taxon>
    </lineage>
</organism>
<dbReference type="SUPFAM" id="SSF47413">
    <property type="entry name" value="lambda repressor-like DNA-binding domains"/>
    <property type="match status" value="1"/>
</dbReference>
<keyword evidence="2 6" id="KW-0238">DNA-binding</keyword>